<dbReference type="RefSeq" id="WP_190885879.1">
    <property type="nucleotide sequence ID" value="NZ_JACWZY010000003.1"/>
</dbReference>
<feature type="domain" description="Peptidase S12 Pab87-related C-terminal" evidence="5">
    <location>
        <begin position="372"/>
        <end position="450"/>
    </location>
</feature>
<evidence type="ECO:0000313" key="6">
    <source>
        <dbReference type="EMBL" id="MBD2700021.1"/>
    </source>
</evidence>
<dbReference type="GO" id="GO:0016020">
    <property type="term" value="C:membrane"/>
    <property type="evidence" value="ECO:0007669"/>
    <property type="project" value="UniProtKB-SubCell"/>
</dbReference>
<dbReference type="PANTHER" id="PTHR46825:SF11">
    <property type="entry name" value="PENICILLIN-BINDING PROTEIN 4"/>
    <property type="match status" value="1"/>
</dbReference>
<sequence>MKTFSWVLATFIFSSLALSAQAQTNPSTVEKLDEYLQAVANLHRLNGTVLIAKKGEVLIQKGYGWRNEAAKIANDTSSIYQLGSITKTFTGAAILQLQAEGKLSVKDKLSKYFPDFPNADQITLDDLFAHTSGIYDYKGFLYQKEGPDKMDFTRPIDKNRLVARFSSKPTTGKPGDEVQYTNSGYYLLGLLIEKLTGKQFETVIRERFLTPLRLTNTGFDFINLKRPGKTVGYTYHKDSVLVAETPIDSTTGYAAGGMYSTVGDLYRWARAIQSSQFLSAADWQRSVTPIGKTMWSYGWGINKFKGNKVLAFQNGNLPGYSTFFTLMPEEDIVFVVLANVDDTSDLTTLEPILRDLVFIMFGEPYQLPKNHKSITLDESVLRQYVGNYQLEPKRILSITFDKGKLFLQVTGQGKFEIFPETETDFFLKAVDAQLTFHKQATGNVSQVVVHQNGDFVAKRIDP</sequence>
<feature type="domain" description="Beta-lactamase-related" evidence="4">
    <location>
        <begin position="40"/>
        <end position="345"/>
    </location>
</feature>
<feature type="signal peptide" evidence="3">
    <location>
        <begin position="1"/>
        <end position="22"/>
    </location>
</feature>
<dbReference type="InterPro" id="IPR001466">
    <property type="entry name" value="Beta-lactam-related"/>
</dbReference>
<comment type="subcellular location">
    <subcellularLocation>
        <location evidence="1">Membrane</location>
    </subcellularLocation>
</comment>
<gene>
    <name evidence="6" type="ORF">IC229_05200</name>
</gene>
<accession>A0A926XUT9</accession>
<name>A0A926XUT9_9BACT</name>
<keyword evidence="3" id="KW-0732">Signal</keyword>
<evidence type="ECO:0000259" key="5">
    <source>
        <dbReference type="Pfam" id="PF11954"/>
    </source>
</evidence>
<dbReference type="Pfam" id="PF00144">
    <property type="entry name" value="Beta-lactamase"/>
    <property type="match status" value="1"/>
</dbReference>
<dbReference type="GO" id="GO:0016787">
    <property type="term" value="F:hydrolase activity"/>
    <property type="evidence" value="ECO:0007669"/>
    <property type="project" value="UniProtKB-KW"/>
</dbReference>
<evidence type="ECO:0000313" key="7">
    <source>
        <dbReference type="Proteomes" id="UP000598820"/>
    </source>
</evidence>
<evidence type="ECO:0000256" key="2">
    <source>
        <dbReference type="ARBA" id="ARBA00023136"/>
    </source>
</evidence>
<dbReference type="EMBL" id="JACWZY010000003">
    <property type="protein sequence ID" value="MBD2700021.1"/>
    <property type="molecule type" value="Genomic_DNA"/>
</dbReference>
<dbReference type="Proteomes" id="UP000598820">
    <property type="component" value="Unassembled WGS sequence"/>
</dbReference>
<dbReference type="InterPro" id="IPR012338">
    <property type="entry name" value="Beta-lactam/transpept-like"/>
</dbReference>
<protein>
    <submittedName>
        <fullName evidence="6">Serine hydrolase</fullName>
    </submittedName>
</protein>
<reference evidence="6" key="1">
    <citation type="submission" date="2020-09" db="EMBL/GenBank/DDBJ databases">
        <authorList>
            <person name="Kim M.K."/>
        </authorList>
    </citation>
    <scope>NUCLEOTIDE SEQUENCE</scope>
    <source>
        <strain evidence="6">BT702</strain>
    </source>
</reference>
<dbReference type="SUPFAM" id="SSF56601">
    <property type="entry name" value="beta-lactamase/transpeptidase-like"/>
    <property type="match status" value="1"/>
</dbReference>
<proteinExistence type="predicted"/>
<feature type="chain" id="PRO_5037687638" evidence="3">
    <location>
        <begin position="23"/>
        <end position="462"/>
    </location>
</feature>
<dbReference type="InterPro" id="IPR021860">
    <property type="entry name" value="Peptidase_S12_Pab87-rel_C"/>
</dbReference>
<dbReference type="Gene3D" id="3.40.710.10">
    <property type="entry name" value="DD-peptidase/beta-lactamase superfamily"/>
    <property type="match status" value="1"/>
</dbReference>
<dbReference type="AlphaFoldDB" id="A0A926XUT9"/>
<organism evidence="6 7">
    <name type="scientific">Spirosoma profusum</name>
    <dbReference type="NCBI Taxonomy" id="2771354"/>
    <lineage>
        <taxon>Bacteria</taxon>
        <taxon>Pseudomonadati</taxon>
        <taxon>Bacteroidota</taxon>
        <taxon>Cytophagia</taxon>
        <taxon>Cytophagales</taxon>
        <taxon>Cytophagaceae</taxon>
        <taxon>Spirosoma</taxon>
    </lineage>
</organism>
<keyword evidence="6" id="KW-0378">Hydrolase</keyword>
<dbReference type="Pfam" id="PF11954">
    <property type="entry name" value="DUF3471"/>
    <property type="match status" value="1"/>
</dbReference>
<keyword evidence="2" id="KW-0472">Membrane</keyword>
<evidence type="ECO:0000259" key="4">
    <source>
        <dbReference type="Pfam" id="PF00144"/>
    </source>
</evidence>
<keyword evidence="7" id="KW-1185">Reference proteome</keyword>
<evidence type="ECO:0000256" key="1">
    <source>
        <dbReference type="ARBA" id="ARBA00004370"/>
    </source>
</evidence>
<comment type="caution">
    <text evidence="6">The sequence shown here is derived from an EMBL/GenBank/DDBJ whole genome shotgun (WGS) entry which is preliminary data.</text>
</comment>
<dbReference type="PANTHER" id="PTHR46825">
    <property type="entry name" value="D-ALANYL-D-ALANINE-CARBOXYPEPTIDASE/ENDOPEPTIDASE AMPH"/>
    <property type="match status" value="1"/>
</dbReference>
<evidence type="ECO:0000256" key="3">
    <source>
        <dbReference type="SAM" id="SignalP"/>
    </source>
</evidence>
<dbReference type="InterPro" id="IPR050491">
    <property type="entry name" value="AmpC-like"/>
</dbReference>